<dbReference type="Gramene" id="ESQ43062">
    <property type="protein sequence ID" value="ESQ43062"/>
    <property type="gene ID" value="EUTSA_v10015964mg"/>
</dbReference>
<dbReference type="AlphaFoldDB" id="V4LKV2"/>
<name>V4LKV2_EUTSA</name>
<accession>V4LKV2</accession>
<evidence type="ECO:0000313" key="1">
    <source>
        <dbReference type="EMBL" id="ESQ43062.1"/>
    </source>
</evidence>
<sequence>MIRAAARCSRAAEATIRGRTSSVRSILFRYSMLLKLIDGELSVPNANHVAIQMVDYDVGATAKTIKGLAELVKGSIESAESLFGGLERIMRSVKVASHFLMVKNLHATGNFEIAKEKNFGDAEETLTSDHYCTVGVILTGVALMYGNKAKQERSSSILILESPRASMET</sequence>
<dbReference type="PANTHER" id="PTHR47868:SF2">
    <property type="entry name" value="OS05G0457700 PROTEIN"/>
    <property type="match status" value="1"/>
</dbReference>
<dbReference type="GO" id="GO:0005739">
    <property type="term" value="C:mitochondrion"/>
    <property type="evidence" value="ECO:0007669"/>
    <property type="project" value="TreeGrafter"/>
</dbReference>
<dbReference type="PANTHER" id="PTHR47868">
    <property type="entry name" value="OS05G0457700 PROTEIN"/>
    <property type="match status" value="1"/>
</dbReference>
<evidence type="ECO:0000313" key="2">
    <source>
        <dbReference type="Proteomes" id="UP000030689"/>
    </source>
</evidence>
<dbReference type="EMBL" id="KI517464">
    <property type="protein sequence ID" value="ESQ43062.1"/>
    <property type="molecule type" value="Genomic_DNA"/>
</dbReference>
<proteinExistence type="predicted"/>
<dbReference type="Proteomes" id="UP000030689">
    <property type="component" value="Unassembled WGS sequence"/>
</dbReference>
<gene>
    <name evidence="1" type="ORF">EUTSA_v10015964mg</name>
</gene>
<keyword evidence="2" id="KW-1185">Reference proteome</keyword>
<protein>
    <submittedName>
        <fullName evidence="1">Uncharacterized protein</fullName>
    </submittedName>
</protein>
<dbReference type="KEGG" id="eus:EUTSA_v10015964mg"/>
<organism evidence="1 2">
    <name type="scientific">Eutrema salsugineum</name>
    <name type="common">Saltwater cress</name>
    <name type="synonym">Sisymbrium salsugineum</name>
    <dbReference type="NCBI Taxonomy" id="72664"/>
    <lineage>
        <taxon>Eukaryota</taxon>
        <taxon>Viridiplantae</taxon>
        <taxon>Streptophyta</taxon>
        <taxon>Embryophyta</taxon>
        <taxon>Tracheophyta</taxon>
        <taxon>Spermatophyta</taxon>
        <taxon>Magnoliopsida</taxon>
        <taxon>eudicotyledons</taxon>
        <taxon>Gunneridae</taxon>
        <taxon>Pentapetalae</taxon>
        <taxon>rosids</taxon>
        <taxon>malvids</taxon>
        <taxon>Brassicales</taxon>
        <taxon>Brassicaceae</taxon>
        <taxon>Eutremeae</taxon>
        <taxon>Eutrema</taxon>
    </lineage>
</organism>
<reference evidence="1 2" key="1">
    <citation type="journal article" date="2013" name="Front. Plant Sci.">
        <title>The Reference Genome of the Halophytic Plant Eutrema salsugineum.</title>
        <authorList>
            <person name="Yang R."/>
            <person name="Jarvis D.E."/>
            <person name="Chen H."/>
            <person name="Beilstein M.A."/>
            <person name="Grimwood J."/>
            <person name="Jenkins J."/>
            <person name="Shu S."/>
            <person name="Prochnik S."/>
            <person name="Xin M."/>
            <person name="Ma C."/>
            <person name="Schmutz J."/>
            <person name="Wing R.A."/>
            <person name="Mitchell-Olds T."/>
            <person name="Schumaker K.S."/>
            <person name="Wang X."/>
        </authorList>
    </citation>
    <scope>NUCLEOTIDE SEQUENCE [LARGE SCALE GENOMIC DNA]</scope>
</reference>